<dbReference type="EMBL" id="WBMO01000001">
    <property type="protein sequence ID" value="MDV2476629.1"/>
    <property type="molecule type" value="Genomic_DNA"/>
</dbReference>
<feature type="compositionally biased region" description="Basic and acidic residues" evidence="1">
    <location>
        <begin position="203"/>
        <end position="215"/>
    </location>
</feature>
<dbReference type="Pfam" id="PF09250">
    <property type="entry name" value="Prim-Pol"/>
    <property type="match status" value="1"/>
</dbReference>
<name>A0ABU3WSQ6_9NOCA</name>
<accession>A0ABU3WSQ6</accession>
<dbReference type="Proteomes" id="UP001275440">
    <property type="component" value="Unassembled WGS sequence"/>
</dbReference>
<proteinExistence type="predicted"/>
<evidence type="ECO:0000259" key="2">
    <source>
        <dbReference type="Pfam" id="PF09250"/>
    </source>
</evidence>
<protein>
    <recommendedName>
        <fullName evidence="2">DNA primase/polymerase bifunctional N-terminal domain-containing protein</fullName>
    </recommendedName>
</protein>
<reference evidence="3 4" key="1">
    <citation type="submission" date="2019-10" db="EMBL/GenBank/DDBJ databases">
        <title>Draft Genome Assembly of Rhodococcus zopfii DSM44189.</title>
        <authorList>
            <person name="Sutton J.M."/>
            <person name="Akob D.M."/>
            <person name="Bushman T.J."/>
        </authorList>
    </citation>
    <scope>NUCLEOTIDE SEQUENCE [LARGE SCALE GENOMIC DNA]</scope>
    <source>
        <strain evidence="3 4">DSM 44189</strain>
    </source>
</reference>
<evidence type="ECO:0000313" key="4">
    <source>
        <dbReference type="Proteomes" id="UP001275440"/>
    </source>
</evidence>
<dbReference type="InterPro" id="IPR015330">
    <property type="entry name" value="DNA_primase/pol_bifunc_N"/>
</dbReference>
<evidence type="ECO:0000313" key="3">
    <source>
        <dbReference type="EMBL" id="MDV2476629.1"/>
    </source>
</evidence>
<feature type="region of interest" description="Disordered" evidence="1">
    <location>
        <begin position="1"/>
        <end position="31"/>
    </location>
</feature>
<evidence type="ECO:0000256" key="1">
    <source>
        <dbReference type="SAM" id="MobiDB-lite"/>
    </source>
</evidence>
<feature type="compositionally biased region" description="Basic and acidic residues" evidence="1">
    <location>
        <begin position="1"/>
        <end position="24"/>
    </location>
</feature>
<feature type="domain" description="DNA primase/polymerase bifunctional N-terminal" evidence="2">
    <location>
        <begin position="78"/>
        <end position="198"/>
    </location>
</feature>
<gene>
    <name evidence="3" type="ORF">F8M49_17245</name>
</gene>
<organism evidence="3 4">
    <name type="scientific">Rhodococcus zopfii</name>
    <dbReference type="NCBI Taxonomy" id="43772"/>
    <lineage>
        <taxon>Bacteria</taxon>
        <taxon>Bacillati</taxon>
        <taxon>Actinomycetota</taxon>
        <taxon>Actinomycetes</taxon>
        <taxon>Mycobacteriales</taxon>
        <taxon>Nocardiaceae</taxon>
        <taxon>Rhodococcus</taxon>
    </lineage>
</organism>
<feature type="region of interest" description="Disordered" evidence="1">
    <location>
        <begin position="194"/>
        <end position="233"/>
    </location>
</feature>
<comment type="caution">
    <text evidence="3">The sequence shown here is derived from an EMBL/GenBank/DDBJ whole genome shotgun (WGS) entry which is preliminary data.</text>
</comment>
<keyword evidence="4" id="KW-1185">Reference proteome</keyword>
<sequence>MQVPEHEQRPLAEARDQCPRDYNTERGSNPLELDTSARVHLDTSSQFPCWQTHFGQRDYLAFTAKFYVEELHMPIQPDWGILNSGSCQCADGHQCPRAGKHPAIKDPRGNATYDLDQIHGWIRQGRNLAAAPLGYLIVDIELGGIKDGLTPFVLWCELAGLDVGSMLSTFAVRSGSGGIHLYFWLPSNCVPPQRDGPLASRRGHQDRSEAKRQDHTAGLTPCVWEPVRARRSQ</sequence>
<dbReference type="SUPFAM" id="SSF56747">
    <property type="entry name" value="Prim-pol domain"/>
    <property type="match status" value="1"/>
</dbReference>